<reference evidence="3 4" key="1">
    <citation type="submission" date="2020-04" db="EMBL/GenBank/DDBJ databases">
        <title>Acinetobacter Taxon 24.</title>
        <authorList>
            <person name="Nemec A."/>
            <person name="Radolfova-Krizova L."/>
            <person name="Higgins P.G."/>
            <person name="Spanelova P."/>
        </authorList>
    </citation>
    <scope>NUCLEOTIDE SEQUENCE [LARGE SCALE GENOMIC DNA]</scope>
    <source>
        <strain evidence="3 4">ANC 4280</strain>
    </source>
</reference>
<feature type="transmembrane region" description="Helical" evidence="1">
    <location>
        <begin position="12"/>
        <end position="34"/>
    </location>
</feature>
<dbReference type="InterPro" id="IPR012902">
    <property type="entry name" value="N_methyl_site"/>
</dbReference>
<evidence type="ECO:0000313" key="3">
    <source>
        <dbReference type="EMBL" id="NNH38062.1"/>
    </source>
</evidence>
<dbReference type="AlphaFoldDB" id="A0A8E4FB57"/>
<dbReference type="Pfam" id="PF07963">
    <property type="entry name" value="N_methyl"/>
    <property type="match status" value="1"/>
</dbReference>
<sequence length="168" mass="18087">MISNHSQRGVGLMEVLVALLLLAIGILGFIALQYRSLEASNESIFRVQAINLARDLAERIRVNSSQLDLYKIETSDATKQKTATKTCTGTVECTAAEMADYDVKQVSDKAVTLGMTINMATCQGNSDSRNCIYVAWADTSATNGTDTTACTNGTSYVATSTCIVMESY</sequence>
<dbReference type="InterPro" id="IPR013362">
    <property type="entry name" value="Pilus_4_PilV"/>
</dbReference>
<dbReference type="EMBL" id="JABERH010000015">
    <property type="protein sequence ID" value="NNH38062.1"/>
    <property type="molecule type" value="Genomic_DNA"/>
</dbReference>
<feature type="domain" description="Type IV pilin Tt1218-like" evidence="2">
    <location>
        <begin position="31"/>
        <end position="103"/>
    </location>
</feature>
<dbReference type="Proteomes" id="UP000532147">
    <property type="component" value="Unassembled WGS sequence"/>
</dbReference>
<evidence type="ECO:0000259" key="2">
    <source>
        <dbReference type="Pfam" id="PF22150"/>
    </source>
</evidence>
<accession>A0A8E4FB57</accession>
<dbReference type="InterPro" id="IPR054402">
    <property type="entry name" value="Tt1218-like_dom"/>
</dbReference>
<dbReference type="NCBIfam" id="TIGR02523">
    <property type="entry name" value="type_IV_pilV"/>
    <property type="match status" value="1"/>
</dbReference>
<keyword evidence="1" id="KW-0472">Membrane</keyword>
<organism evidence="3 4">
    <name type="scientific">Acinetobacter terrae</name>
    <dbReference type="NCBI Taxonomy" id="2731247"/>
    <lineage>
        <taxon>Bacteria</taxon>
        <taxon>Pseudomonadati</taxon>
        <taxon>Pseudomonadota</taxon>
        <taxon>Gammaproteobacteria</taxon>
        <taxon>Moraxellales</taxon>
        <taxon>Moraxellaceae</taxon>
        <taxon>Acinetobacter</taxon>
        <taxon>Acinetobacter Taxon 24</taxon>
    </lineage>
</organism>
<keyword evidence="1" id="KW-0812">Transmembrane</keyword>
<name>A0A8E4FB57_9GAMM</name>
<evidence type="ECO:0000256" key="1">
    <source>
        <dbReference type="SAM" id="Phobius"/>
    </source>
</evidence>
<comment type="caution">
    <text evidence="3">The sequence shown here is derived from an EMBL/GenBank/DDBJ whole genome shotgun (WGS) entry which is preliminary data.</text>
</comment>
<keyword evidence="1" id="KW-1133">Transmembrane helix</keyword>
<evidence type="ECO:0000313" key="4">
    <source>
        <dbReference type="Proteomes" id="UP000532147"/>
    </source>
</evidence>
<dbReference type="Pfam" id="PF22150">
    <property type="entry name" value="Tt1218-like"/>
    <property type="match status" value="1"/>
</dbReference>
<gene>
    <name evidence="3" type="primary">pilV</name>
    <name evidence="3" type="ORF">HLH11_05200</name>
</gene>
<proteinExistence type="predicted"/>
<protein>
    <submittedName>
        <fullName evidence="3">Type IV pilus modification protein PilV</fullName>
    </submittedName>
</protein>